<proteinExistence type="predicted"/>
<sequence>MSKRFTIIQGGLSDRRPNAAAVALRAAHWRVRLARPGELDEGDLVAWRAFFDGLPAADPFADPDYLHSAASRAAGPDEVTFALLFASAEDGAEALCGVVPLLLPHPFWGGSMIRLWQPPLAPHPVEPAVRTEVAAAAFEALIARLRASRPRATLRLEGLRACGALVAALRDDSRLDLAERPQPKRIPESSFVDLRPPSIPTTVERAEGPAIRDAVERFLLADARASDTPLLSDPSDSTLVRVVTRLFARRGQAEVELGEREGRVVRAAIRLGAPGARITWRTIGRQDAPPRAETIGLDLRRSPEADAGARPARMRLIGG</sequence>
<accession>A0ABQ4TD52</accession>
<comment type="caution">
    <text evidence="1">The sequence shown here is derived from an EMBL/GenBank/DDBJ whole genome shotgun (WGS) entry which is preliminary data.</text>
</comment>
<evidence type="ECO:0000313" key="2">
    <source>
        <dbReference type="Proteomes" id="UP001055156"/>
    </source>
</evidence>
<organism evidence="1 2">
    <name type="scientific">Methylobacterium organophilum</name>
    <dbReference type="NCBI Taxonomy" id="410"/>
    <lineage>
        <taxon>Bacteria</taxon>
        <taxon>Pseudomonadati</taxon>
        <taxon>Pseudomonadota</taxon>
        <taxon>Alphaproteobacteria</taxon>
        <taxon>Hyphomicrobiales</taxon>
        <taxon>Methylobacteriaceae</taxon>
        <taxon>Methylobacterium</taxon>
    </lineage>
</organism>
<protein>
    <submittedName>
        <fullName evidence="1">Uncharacterized protein</fullName>
    </submittedName>
</protein>
<gene>
    <name evidence="1" type="ORF">LKMONMHP_2909</name>
</gene>
<reference evidence="1" key="1">
    <citation type="journal article" date="2021" name="Front. Microbiol.">
        <title>Comprehensive Comparative Genomics and Phenotyping of Methylobacterium Species.</title>
        <authorList>
            <person name="Alessa O."/>
            <person name="Ogura Y."/>
            <person name="Fujitani Y."/>
            <person name="Takami H."/>
            <person name="Hayashi T."/>
            <person name="Sahin N."/>
            <person name="Tani A."/>
        </authorList>
    </citation>
    <scope>NUCLEOTIDE SEQUENCE</scope>
    <source>
        <strain evidence="1">NBRC 15689</strain>
    </source>
</reference>
<dbReference type="Proteomes" id="UP001055156">
    <property type="component" value="Unassembled WGS sequence"/>
</dbReference>
<evidence type="ECO:0000313" key="1">
    <source>
        <dbReference type="EMBL" id="GJE28045.1"/>
    </source>
</evidence>
<dbReference type="EMBL" id="BPQV01000008">
    <property type="protein sequence ID" value="GJE28045.1"/>
    <property type="molecule type" value="Genomic_DNA"/>
</dbReference>
<keyword evidence="2" id="KW-1185">Reference proteome</keyword>
<name>A0ABQ4TD52_METOR</name>
<dbReference type="RefSeq" id="WP_238311837.1">
    <property type="nucleotide sequence ID" value="NZ_BPQV01000008.1"/>
</dbReference>
<reference evidence="1" key="2">
    <citation type="submission" date="2021-08" db="EMBL/GenBank/DDBJ databases">
        <authorList>
            <person name="Tani A."/>
            <person name="Ola A."/>
            <person name="Ogura Y."/>
            <person name="Katsura K."/>
            <person name="Hayashi T."/>
        </authorList>
    </citation>
    <scope>NUCLEOTIDE SEQUENCE</scope>
    <source>
        <strain evidence="1">NBRC 15689</strain>
    </source>
</reference>